<keyword evidence="3" id="KW-1185">Reference proteome</keyword>
<evidence type="ECO:0000313" key="2">
    <source>
        <dbReference type="EMBL" id="KAK4194409.1"/>
    </source>
</evidence>
<comment type="caution">
    <text evidence="2">The sequence shown here is derived from an EMBL/GenBank/DDBJ whole genome shotgun (WGS) entry which is preliminary data.</text>
</comment>
<dbReference type="EMBL" id="MU864064">
    <property type="protein sequence ID" value="KAK4194409.1"/>
    <property type="molecule type" value="Genomic_DNA"/>
</dbReference>
<reference evidence="2" key="1">
    <citation type="journal article" date="2023" name="Mol. Phylogenet. Evol.">
        <title>Genome-scale phylogeny and comparative genomics of the fungal order Sordariales.</title>
        <authorList>
            <person name="Hensen N."/>
            <person name="Bonometti L."/>
            <person name="Westerberg I."/>
            <person name="Brannstrom I.O."/>
            <person name="Guillou S."/>
            <person name="Cros-Aarteil S."/>
            <person name="Calhoun S."/>
            <person name="Haridas S."/>
            <person name="Kuo A."/>
            <person name="Mondo S."/>
            <person name="Pangilinan J."/>
            <person name="Riley R."/>
            <person name="LaButti K."/>
            <person name="Andreopoulos B."/>
            <person name="Lipzen A."/>
            <person name="Chen C."/>
            <person name="Yan M."/>
            <person name="Daum C."/>
            <person name="Ng V."/>
            <person name="Clum A."/>
            <person name="Steindorff A."/>
            <person name="Ohm R.A."/>
            <person name="Martin F."/>
            <person name="Silar P."/>
            <person name="Natvig D.O."/>
            <person name="Lalanne C."/>
            <person name="Gautier V."/>
            <person name="Ament-Velasquez S.L."/>
            <person name="Kruys A."/>
            <person name="Hutchinson M.I."/>
            <person name="Powell A.J."/>
            <person name="Barry K."/>
            <person name="Miller A.N."/>
            <person name="Grigoriev I.V."/>
            <person name="Debuchy R."/>
            <person name="Gladieux P."/>
            <person name="Hiltunen Thoren M."/>
            <person name="Johannesson H."/>
        </authorList>
    </citation>
    <scope>NUCLEOTIDE SEQUENCE</scope>
    <source>
        <strain evidence="2">CBS 315.58</strain>
    </source>
</reference>
<reference evidence="2" key="2">
    <citation type="submission" date="2023-05" db="EMBL/GenBank/DDBJ databases">
        <authorList>
            <consortium name="Lawrence Berkeley National Laboratory"/>
            <person name="Steindorff A."/>
            <person name="Hensen N."/>
            <person name="Bonometti L."/>
            <person name="Westerberg I."/>
            <person name="Brannstrom I.O."/>
            <person name="Guillou S."/>
            <person name="Cros-Aarteil S."/>
            <person name="Calhoun S."/>
            <person name="Haridas S."/>
            <person name="Kuo A."/>
            <person name="Mondo S."/>
            <person name="Pangilinan J."/>
            <person name="Riley R."/>
            <person name="Labutti K."/>
            <person name="Andreopoulos B."/>
            <person name="Lipzen A."/>
            <person name="Chen C."/>
            <person name="Yanf M."/>
            <person name="Daum C."/>
            <person name="Ng V."/>
            <person name="Clum A."/>
            <person name="Ohm R."/>
            <person name="Martin F."/>
            <person name="Silar P."/>
            <person name="Natvig D."/>
            <person name="Lalanne C."/>
            <person name="Gautier V."/>
            <person name="Ament-Velasquez S.L."/>
            <person name="Kruys A."/>
            <person name="Hutchinson M.I."/>
            <person name="Powell A.J."/>
            <person name="Barry K."/>
            <person name="Miller A.N."/>
            <person name="Grigoriev I.V."/>
            <person name="Debuchy R."/>
            <person name="Gladieux P."/>
            <person name="Thoren M.H."/>
            <person name="Johannesson H."/>
        </authorList>
    </citation>
    <scope>NUCLEOTIDE SEQUENCE</scope>
    <source>
        <strain evidence="2">CBS 315.58</strain>
    </source>
</reference>
<evidence type="ECO:0000313" key="3">
    <source>
        <dbReference type="Proteomes" id="UP001303160"/>
    </source>
</evidence>
<feature type="region of interest" description="Disordered" evidence="1">
    <location>
        <begin position="29"/>
        <end position="58"/>
    </location>
</feature>
<feature type="compositionally biased region" description="Basic and acidic residues" evidence="1">
    <location>
        <begin position="37"/>
        <end position="52"/>
    </location>
</feature>
<name>A0AAN7APK0_9PEZI</name>
<gene>
    <name evidence="2" type="ORF">QBC40DRAFT_290844</name>
</gene>
<sequence>MTAGLDTENGLTGGGCDVPRIALFNENGNPIANRVPSRNEELKTGETKEYKVPHHKKNRQQSTYAQFIECQIKLYSTFATAPLKLRIAAGMLKRRS</sequence>
<organism evidence="2 3">
    <name type="scientific">Triangularia verruculosa</name>
    <dbReference type="NCBI Taxonomy" id="2587418"/>
    <lineage>
        <taxon>Eukaryota</taxon>
        <taxon>Fungi</taxon>
        <taxon>Dikarya</taxon>
        <taxon>Ascomycota</taxon>
        <taxon>Pezizomycotina</taxon>
        <taxon>Sordariomycetes</taxon>
        <taxon>Sordariomycetidae</taxon>
        <taxon>Sordariales</taxon>
        <taxon>Podosporaceae</taxon>
        <taxon>Triangularia</taxon>
    </lineage>
</organism>
<accession>A0AAN7APK0</accession>
<dbReference type="AlphaFoldDB" id="A0AAN7APK0"/>
<dbReference type="Proteomes" id="UP001303160">
    <property type="component" value="Unassembled WGS sequence"/>
</dbReference>
<proteinExistence type="predicted"/>
<evidence type="ECO:0000256" key="1">
    <source>
        <dbReference type="SAM" id="MobiDB-lite"/>
    </source>
</evidence>
<protein>
    <submittedName>
        <fullName evidence="2">Uncharacterized protein</fullName>
    </submittedName>
</protein>